<evidence type="ECO:0000256" key="5">
    <source>
        <dbReference type="ARBA" id="ARBA00052698"/>
    </source>
</evidence>
<dbReference type="FunFam" id="3.40.309.10:FF:000004">
    <property type="entry name" value="Succinate-semialdehyde dehydrogenase I"/>
    <property type="match status" value="1"/>
</dbReference>
<dbReference type="Pfam" id="PF00171">
    <property type="entry name" value="Aldedh"/>
    <property type="match status" value="1"/>
</dbReference>
<dbReference type="InterPro" id="IPR016161">
    <property type="entry name" value="Ald_DH/histidinol_DH"/>
</dbReference>
<dbReference type="InterPro" id="IPR050740">
    <property type="entry name" value="Aldehyde_DH_Superfamily"/>
</dbReference>
<evidence type="ECO:0000256" key="6">
    <source>
        <dbReference type="PROSITE-ProRule" id="PRU10007"/>
    </source>
</evidence>
<dbReference type="PANTHER" id="PTHR43353:SF5">
    <property type="entry name" value="SUCCINATE-SEMIALDEHYDE DEHYDROGENASE, MITOCHONDRIAL"/>
    <property type="match status" value="1"/>
</dbReference>
<feature type="domain" description="Aldehyde dehydrogenase" evidence="9">
    <location>
        <begin position="35"/>
        <end position="496"/>
    </location>
</feature>
<dbReference type="Proteomes" id="UP000094336">
    <property type="component" value="Unassembled WGS sequence"/>
</dbReference>
<dbReference type="InterPro" id="IPR029510">
    <property type="entry name" value="Ald_DH_CS_GLU"/>
</dbReference>
<accession>A0A1E3QWE2</accession>
<evidence type="ECO:0000313" key="10">
    <source>
        <dbReference type="EMBL" id="ODQ82003.1"/>
    </source>
</evidence>
<evidence type="ECO:0000256" key="7">
    <source>
        <dbReference type="RuleBase" id="RU003345"/>
    </source>
</evidence>
<reference evidence="11" key="1">
    <citation type="submission" date="2016-05" db="EMBL/GenBank/DDBJ databases">
        <title>Comparative genomics of biotechnologically important yeasts.</title>
        <authorList>
            <consortium name="DOE Joint Genome Institute"/>
            <person name="Riley R."/>
            <person name="Haridas S."/>
            <person name="Wolfe K.H."/>
            <person name="Lopes M.R."/>
            <person name="Hittinger C.T."/>
            <person name="Goker M."/>
            <person name="Salamov A."/>
            <person name="Wisecaver J."/>
            <person name="Long T.M."/>
            <person name="Aerts A.L."/>
            <person name="Barry K."/>
            <person name="Choi C."/>
            <person name="Clum A."/>
            <person name="Coughlan A.Y."/>
            <person name="Deshpande S."/>
            <person name="Douglass A.P."/>
            <person name="Hanson S.J."/>
            <person name="Klenk H.-P."/>
            <person name="Labutti K."/>
            <person name="Lapidus A."/>
            <person name="Lindquist E."/>
            <person name="Lipzen A."/>
            <person name="Meier-Kolthoff J.P."/>
            <person name="Ohm R.A."/>
            <person name="Otillar R.P."/>
            <person name="Pangilinan J."/>
            <person name="Peng Y."/>
            <person name="Rokas A."/>
            <person name="Rosa C.A."/>
            <person name="Scheuner C."/>
            <person name="Sibirny A.A."/>
            <person name="Slot J.C."/>
            <person name="Stielow J.B."/>
            <person name="Sun H."/>
            <person name="Kurtzman C.P."/>
            <person name="Blackwell M."/>
            <person name="Grigoriev I.V."/>
            <person name="Jeffries T.W."/>
        </authorList>
    </citation>
    <scope>NUCLEOTIDE SEQUENCE [LARGE SCALE GENOMIC DNA]</scope>
    <source>
        <strain evidence="11">NRRL Y-12698</strain>
    </source>
</reference>
<dbReference type="GO" id="GO:0005737">
    <property type="term" value="C:cytoplasm"/>
    <property type="evidence" value="ECO:0007669"/>
    <property type="project" value="TreeGrafter"/>
</dbReference>
<dbReference type="PROSITE" id="PS00687">
    <property type="entry name" value="ALDEHYDE_DEHYDR_GLU"/>
    <property type="match status" value="1"/>
</dbReference>
<dbReference type="UniPathway" id="UPA00733"/>
<dbReference type="EMBL" id="KV454427">
    <property type="protein sequence ID" value="ODQ82003.1"/>
    <property type="molecule type" value="Genomic_DNA"/>
</dbReference>
<dbReference type="GO" id="GO:0004777">
    <property type="term" value="F:succinate-semialdehyde dehydrogenase (NAD+) activity"/>
    <property type="evidence" value="ECO:0007669"/>
    <property type="project" value="UniProtKB-UniRule"/>
</dbReference>
<dbReference type="CDD" id="cd07103">
    <property type="entry name" value="ALDH_F5_SSADH_GabD"/>
    <property type="match status" value="1"/>
</dbReference>
<dbReference type="AlphaFoldDB" id="A0A1E3QWE2"/>
<dbReference type="InterPro" id="IPR010102">
    <property type="entry name" value="Succ_semiAld_DH"/>
</dbReference>
<protein>
    <recommendedName>
        <fullName evidence="8">Succinate-semialdehyde dehydrogenase</fullName>
        <ecNumber evidence="8">1.2.1.16</ecNumber>
    </recommendedName>
</protein>
<dbReference type="InterPro" id="IPR016162">
    <property type="entry name" value="Ald_DH_N"/>
</dbReference>
<dbReference type="SUPFAM" id="SSF53720">
    <property type="entry name" value="ALDH-like"/>
    <property type="match status" value="1"/>
</dbReference>
<dbReference type="GO" id="GO:0036243">
    <property type="term" value="F:succinate-semialdehyde dehydrogenase (NADP+) activity"/>
    <property type="evidence" value="ECO:0007669"/>
    <property type="project" value="RHEA"/>
</dbReference>
<evidence type="ECO:0000313" key="11">
    <source>
        <dbReference type="Proteomes" id="UP000094336"/>
    </source>
</evidence>
<dbReference type="EC" id="1.2.1.16" evidence="8"/>
<comment type="similarity">
    <text evidence="2 7">Belongs to the aldehyde dehydrogenase family.</text>
</comment>
<keyword evidence="11" id="KW-1185">Reference proteome</keyword>
<dbReference type="PANTHER" id="PTHR43353">
    <property type="entry name" value="SUCCINATE-SEMIALDEHYDE DEHYDROGENASE, MITOCHONDRIAL"/>
    <property type="match status" value="1"/>
</dbReference>
<dbReference type="NCBIfam" id="TIGR01780">
    <property type="entry name" value="SSADH"/>
    <property type="match status" value="1"/>
</dbReference>
<feature type="active site" evidence="6">
    <location>
        <position position="272"/>
    </location>
</feature>
<dbReference type="PROSITE" id="PS00070">
    <property type="entry name" value="ALDEHYDE_DEHYDR_CYS"/>
    <property type="match status" value="1"/>
</dbReference>
<comment type="pathway">
    <text evidence="1 8">Amino-acid degradation; 4-aminobutanoate degradation.</text>
</comment>
<dbReference type="Gene3D" id="3.40.605.10">
    <property type="entry name" value="Aldehyde Dehydrogenase, Chain A, domain 1"/>
    <property type="match status" value="1"/>
</dbReference>
<evidence type="ECO:0000256" key="4">
    <source>
        <dbReference type="ARBA" id="ARBA00050387"/>
    </source>
</evidence>
<gene>
    <name evidence="10" type="ORF">BABINDRAFT_160215</name>
</gene>
<dbReference type="Gene3D" id="3.40.309.10">
    <property type="entry name" value="Aldehyde Dehydrogenase, Chain A, domain 2"/>
    <property type="match status" value="1"/>
</dbReference>
<dbReference type="FunFam" id="3.40.605.10:FF:000005">
    <property type="entry name" value="Succinate-semialdehyde dehydrogenase I"/>
    <property type="match status" value="1"/>
</dbReference>
<sequence length="504" mass="53837">MISIRARTAGSFRRALHSLRNPGLLQTQGFINGQWVTGASQFTVLNPATGQELAQVACMTDLNVESAIDAATQAFTTYKHTTARMRSDFLYRLYQLMTENAEDLARILTLENGKTLVDARGEVAYAASFYKWFAEEAPRMYGDTIPSANGDNRILTMRQPVGVVGILTPWNFPQAMFARKVAAALAAGCTSVIKPDSEVPLSALAFARLVEEAGIPPGVVNVVPVSHERTPAAGKIICEHPDVRKVSFTGSTPVGALLMAQSAGTVKKVSMELGGNAPFIVFDDADIDAAVAGAIGSKFRQSGQTCVCANRLYIQEGIYEEFAKKFTQAVEKLKLGNGLDPDVSHGPLIHTRAVKKVQEHIADAVAKQGTVLTGGSGVPELGANFFQLTVVRDATADMKVALEETFGPLAALFKFKTEEEAVRLANATEFGLAGYLFSRDYARVFRVGEALEVGMVGANTGAISESALPFGGVKASGLGREGSKYGIDDYTVVKSIVIGGINQR</sequence>
<dbReference type="InterPro" id="IPR015590">
    <property type="entry name" value="Aldehyde_DH_dom"/>
</dbReference>
<dbReference type="STRING" id="984486.A0A1E3QWE2"/>
<dbReference type="GeneID" id="30145971"/>
<evidence type="ECO:0000256" key="1">
    <source>
        <dbReference type="ARBA" id="ARBA00005176"/>
    </source>
</evidence>
<dbReference type="InterPro" id="IPR016163">
    <property type="entry name" value="Ald_DH_C"/>
</dbReference>
<keyword evidence="3 7" id="KW-0560">Oxidoreductase</keyword>
<dbReference type="RefSeq" id="XP_018987331.1">
    <property type="nucleotide sequence ID" value="XM_019128118.1"/>
</dbReference>
<evidence type="ECO:0000256" key="3">
    <source>
        <dbReference type="ARBA" id="ARBA00023002"/>
    </source>
</evidence>
<proteinExistence type="inferred from homology"/>
<evidence type="ECO:0000256" key="8">
    <source>
        <dbReference type="RuleBase" id="RU365091"/>
    </source>
</evidence>
<dbReference type="InterPro" id="IPR016160">
    <property type="entry name" value="Ald_DH_CS_CYS"/>
</dbReference>
<comment type="catalytic activity">
    <reaction evidence="4 8">
        <text>succinate semialdehyde + NADP(+) + H2O = succinate + NADPH + 2 H(+)</text>
        <dbReference type="Rhea" id="RHEA:13213"/>
        <dbReference type="ChEBI" id="CHEBI:15377"/>
        <dbReference type="ChEBI" id="CHEBI:15378"/>
        <dbReference type="ChEBI" id="CHEBI:30031"/>
        <dbReference type="ChEBI" id="CHEBI:57706"/>
        <dbReference type="ChEBI" id="CHEBI:57783"/>
        <dbReference type="ChEBI" id="CHEBI:58349"/>
        <dbReference type="EC" id="1.2.1.16"/>
    </reaction>
</comment>
<comment type="catalytic activity">
    <reaction evidence="5 8">
        <text>succinate semialdehyde + NAD(+) + H2O = succinate + NADH + 2 H(+)</text>
        <dbReference type="Rhea" id="RHEA:13217"/>
        <dbReference type="ChEBI" id="CHEBI:15377"/>
        <dbReference type="ChEBI" id="CHEBI:15378"/>
        <dbReference type="ChEBI" id="CHEBI:30031"/>
        <dbReference type="ChEBI" id="CHEBI:57540"/>
        <dbReference type="ChEBI" id="CHEBI:57706"/>
        <dbReference type="ChEBI" id="CHEBI:57945"/>
        <dbReference type="EC" id="1.2.1.16"/>
    </reaction>
</comment>
<organism evidence="10 11">
    <name type="scientific">Babjeviella inositovora NRRL Y-12698</name>
    <dbReference type="NCBI Taxonomy" id="984486"/>
    <lineage>
        <taxon>Eukaryota</taxon>
        <taxon>Fungi</taxon>
        <taxon>Dikarya</taxon>
        <taxon>Ascomycota</taxon>
        <taxon>Saccharomycotina</taxon>
        <taxon>Pichiomycetes</taxon>
        <taxon>Serinales incertae sedis</taxon>
        <taxon>Babjeviella</taxon>
    </lineage>
</organism>
<dbReference type="GO" id="GO:0009450">
    <property type="term" value="P:gamma-aminobutyric acid catabolic process"/>
    <property type="evidence" value="ECO:0007669"/>
    <property type="project" value="UniProtKB-UniPathway"/>
</dbReference>
<dbReference type="OrthoDB" id="310895at2759"/>
<evidence type="ECO:0000259" key="9">
    <source>
        <dbReference type="Pfam" id="PF00171"/>
    </source>
</evidence>
<evidence type="ECO:0000256" key="2">
    <source>
        <dbReference type="ARBA" id="ARBA00009986"/>
    </source>
</evidence>
<name>A0A1E3QWE2_9ASCO</name>